<dbReference type="InterPro" id="IPR010946">
    <property type="entry name" value="GGGP_synth"/>
</dbReference>
<dbReference type="GO" id="GO:0005737">
    <property type="term" value="C:cytoplasm"/>
    <property type="evidence" value="ECO:0007669"/>
    <property type="project" value="UniProtKB-SubCell"/>
</dbReference>
<dbReference type="InterPro" id="IPR038597">
    <property type="entry name" value="GGGP/HepGP_synthase_sf"/>
</dbReference>
<dbReference type="NCBIfam" id="TIGR01768">
    <property type="entry name" value="GGGP-family"/>
    <property type="match status" value="1"/>
</dbReference>
<dbReference type="EMBL" id="CP002792">
    <property type="protein sequence ID" value="AEH06713.1"/>
    <property type="molecule type" value="Genomic_DNA"/>
</dbReference>
<evidence type="ECO:0000256" key="5">
    <source>
        <dbReference type="ARBA" id="ARBA00022842"/>
    </source>
</evidence>
<feature type="binding site" evidence="10">
    <location>
        <begin position="176"/>
        <end position="182"/>
    </location>
    <ligand>
        <name>sn-glycerol 1-phosphate</name>
        <dbReference type="ChEBI" id="CHEBI:57685"/>
    </ligand>
</feature>
<dbReference type="Pfam" id="PF01884">
    <property type="entry name" value="PcrB"/>
    <property type="match status" value="1"/>
</dbReference>
<dbReference type="Gene3D" id="3.20.20.390">
    <property type="entry name" value="FMN-linked oxidoreductases"/>
    <property type="match status" value="1"/>
</dbReference>
<gene>
    <name evidence="11" type="ordered locus">Metok_0736</name>
</gene>
<proteinExistence type="inferred from homology"/>
<evidence type="ECO:0000256" key="2">
    <source>
        <dbReference type="ARBA" id="ARBA00022516"/>
    </source>
</evidence>
<evidence type="ECO:0000256" key="3">
    <source>
        <dbReference type="ARBA" id="ARBA00022679"/>
    </source>
</evidence>
<keyword evidence="6 10" id="KW-0443">Lipid metabolism</keyword>
<comment type="cofactor">
    <cofactor evidence="10">
        <name>Mg(2+)</name>
        <dbReference type="ChEBI" id="CHEBI:18420"/>
    </cofactor>
</comment>
<feature type="binding site" evidence="10">
    <location>
        <begin position="229"/>
        <end position="230"/>
    </location>
    <ligand>
        <name>sn-glycerol 1-phosphate</name>
        <dbReference type="ChEBI" id="CHEBI:57685"/>
    </ligand>
</feature>
<dbReference type="AlphaFoldDB" id="F8AM29"/>
<dbReference type="STRING" id="647113.Metok_0736"/>
<feature type="binding site" evidence="10">
    <location>
        <begin position="207"/>
        <end position="208"/>
    </location>
    <ligand>
        <name>sn-glycerol 1-phosphate</name>
        <dbReference type="ChEBI" id="CHEBI:57685"/>
    </ligand>
</feature>
<evidence type="ECO:0000313" key="11">
    <source>
        <dbReference type="EMBL" id="AEH06713.1"/>
    </source>
</evidence>
<feature type="binding site" evidence="10">
    <location>
        <position position="56"/>
    </location>
    <ligand>
        <name>Mg(2+)</name>
        <dbReference type="ChEBI" id="CHEBI:18420"/>
    </ligand>
</feature>
<dbReference type="UniPathway" id="UPA00940"/>
<evidence type="ECO:0000256" key="6">
    <source>
        <dbReference type="ARBA" id="ARBA00023098"/>
    </source>
</evidence>
<sequence length="260" mass="28615">MCGVMMVIGDVEKRLNKILEKEGALYFILIDPDEKNCIDIVKKVKDYADAIIMGGSIGITNLNEITKEIKEIIGDMPIILFPGNVDGLTPYADAVFFMSLMNSNNTYWTTMAPTLGAITIKKYNLEAIPMAYLGIEPIKRTAVGFVGEVNEIPQRKPEIAALYCLSAKYFGMRWAYLEAGSGAEFPVSNEMVAVSKRLSDINIIVGGGIRTPEVAYKKVISGADAIVTGTLIEDNPNMVKEMRDAIKKAGMEKIKMKENK</sequence>
<evidence type="ECO:0000256" key="9">
    <source>
        <dbReference type="ARBA" id="ARBA00047288"/>
    </source>
</evidence>
<dbReference type="EC" id="2.5.1.41" evidence="10"/>
<comment type="pathway">
    <text evidence="10">Membrane lipid metabolism; glycerophospholipid metabolism.</text>
</comment>
<evidence type="ECO:0000256" key="4">
    <source>
        <dbReference type="ARBA" id="ARBA00022723"/>
    </source>
</evidence>
<evidence type="ECO:0000256" key="7">
    <source>
        <dbReference type="ARBA" id="ARBA00023209"/>
    </source>
</evidence>
<dbReference type="HOGENOM" id="CLU_068610_0_0_2"/>
<keyword evidence="4 10" id="KW-0479">Metal-binding</keyword>
<comment type="similarity">
    <text evidence="10">Belongs to the GGGP/HepGP synthase family. Group II subfamily.</text>
</comment>
<reference evidence="11" key="1">
    <citation type="submission" date="2011-05" db="EMBL/GenBank/DDBJ databases">
        <title>Complete sequence of chromosome of Methanothermococcus okinawensis IH1.</title>
        <authorList>
            <consortium name="US DOE Joint Genome Institute"/>
            <person name="Lucas S."/>
            <person name="Han J."/>
            <person name="Lapidus A."/>
            <person name="Cheng J.-F."/>
            <person name="Goodwin L."/>
            <person name="Pitluck S."/>
            <person name="Peters L."/>
            <person name="Mikhailova N."/>
            <person name="Held B."/>
            <person name="Han C."/>
            <person name="Tapia R."/>
            <person name="Land M."/>
            <person name="Hauser L."/>
            <person name="Kyrpides N."/>
            <person name="Ivanova N."/>
            <person name="Pagani I."/>
            <person name="Sieprawska-Lupa M."/>
            <person name="Takai K."/>
            <person name="Miyazaki J."/>
            <person name="Whitman W."/>
            <person name="Woyke T."/>
        </authorList>
    </citation>
    <scope>NUCLEOTIDE SEQUENCE [LARGE SCALE GENOMIC DNA]</scope>
    <source>
        <strain evidence="11">IH1</strain>
    </source>
</reference>
<comment type="function">
    <text evidence="10">Prenyltransferase that catalyzes the transfer of the geranylgeranyl moiety of geranylgeranyl diphosphate (GGPP) to the C3 hydroxyl of sn-glycerol-1-phosphate (G1P). This reaction is the first ether-bond-formation step in the biosynthesis of archaeal membrane lipids.</text>
</comment>
<dbReference type="Proteomes" id="UP000009296">
    <property type="component" value="Chromosome"/>
</dbReference>
<comment type="caution">
    <text evidence="10">Lacks conserved residue(s) required for the propagation of feature annotation.</text>
</comment>
<keyword evidence="12" id="KW-1185">Reference proteome</keyword>
<dbReference type="GO" id="GO:0047294">
    <property type="term" value="F:phosphoglycerol geranylgeranyltransferase activity"/>
    <property type="evidence" value="ECO:0007669"/>
    <property type="project" value="UniProtKB-UniRule"/>
</dbReference>
<dbReference type="PANTHER" id="PTHR21235">
    <property type="entry name" value="IMIDAZOLE GLYCEROL PHOSPHATE SYNTHASE SUBUNIT HISF/H IGP SYNTHASE SUBUNIT HISF/H"/>
    <property type="match status" value="1"/>
</dbReference>
<evidence type="ECO:0000313" key="12">
    <source>
        <dbReference type="Proteomes" id="UP000009296"/>
    </source>
</evidence>
<dbReference type="NCBIfam" id="NF003201">
    <property type="entry name" value="PRK04169.1-5"/>
    <property type="match status" value="1"/>
</dbReference>
<dbReference type="GO" id="GO:0046474">
    <property type="term" value="P:glycerophospholipid biosynthetic process"/>
    <property type="evidence" value="ECO:0007669"/>
    <property type="project" value="UniProtKB-UniRule"/>
</dbReference>
<organism evidence="11 12">
    <name type="scientific">Methanothermococcus okinawensis (strain DSM 14208 / JCM 11175 / IH1)</name>
    <dbReference type="NCBI Taxonomy" id="647113"/>
    <lineage>
        <taxon>Archaea</taxon>
        <taxon>Methanobacteriati</taxon>
        <taxon>Methanobacteriota</taxon>
        <taxon>Methanomada group</taxon>
        <taxon>Methanococci</taxon>
        <taxon>Methanococcales</taxon>
        <taxon>Methanococcaceae</taxon>
        <taxon>Methanothermococcus</taxon>
    </lineage>
</organism>
<name>F8AM29_METOI</name>
<dbReference type="InterPro" id="IPR050064">
    <property type="entry name" value="IGPS_HisA/HisF"/>
</dbReference>
<keyword evidence="1 10" id="KW-0963">Cytoplasm</keyword>
<dbReference type="PANTHER" id="PTHR21235:SF22">
    <property type="entry name" value="GERANYLGERANYLGLYCERYL PHOSPHATE SYNTHASE"/>
    <property type="match status" value="1"/>
</dbReference>
<dbReference type="GO" id="GO:0000107">
    <property type="term" value="F:imidazoleglycerol-phosphate synthase activity"/>
    <property type="evidence" value="ECO:0007669"/>
    <property type="project" value="TreeGrafter"/>
</dbReference>
<keyword evidence="2 10" id="KW-0444">Lipid biosynthesis</keyword>
<dbReference type="HAMAP" id="MF_00112">
    <property type="entry name" value="GGGP_HepGP_synthase"/>
    <property type="match status" value="1"/>
</dbReference>
<keyword evidence="7 10" id="KW-0594">Phospholipid biosynthesis</keyword>
<keyword evidence="8 10" id="KW-1208">Phospholipid metabolism</keyword>
<dbReference type="InterPro" id="IPR008205">
    <property type="entry name" value="GGGP_HepGP_synthase"/>
</dbReference>
<protein>
    <recommendedName>
        <fullName evidence="10">Geranylgeranylglyceryl phosphate synthase</fullName>
        <shortName evidence="10">GGGP synthase</shortName>
        <shortName evidence="10">GGGPS</shortName>
        <ecNumber evidence="10">2.5.1.41</ecNumber>
    </recommendedName>
    <alternativeName>
        <fullName evidence="10">(S)-3-O-geranylgeranylglyceryl phosphate synthase</fullName>
    </alternativeName>
    <alternativeName>
        <fullName evidence="10">Phosphoglycerol geranylgeranyltransferase</fullName>
    </alternativeName>
</protein>
<keyword evidence="5 10" id="KW-0460">Magnesium</keyword>
<dbReference type="eggNOG" id="arCOG01085">
    <property type="taxonomic scope" value="Archaea"/>
</dbReference>
<evidence type="ECO:0000256" key="10">
    <source>
        <dbReference type="HAMAP-Rule" id="MF_00112"/>
    </source>
</evidence>
<accession>F8AM29</accession>
<feature type="binding site" evidence="10">
    <location>
        <position position="31"/>
    </location>
    <ligand>
        <name>Mg(2+)</name>
        <dbReference type="ChEBI" id="CHEBI:18420"/>
    </ligand>
</feature>
<evidence type="ECO:0000256" key="1">
    <source>
        <dbReference type="ARBA" id="ARBA00022490"/>
    </source>
</evidence>
<evidence type="ECO:0000256" key="8">
    <source>
        <dbReference type="ARBA" id="ARBA00023264"/>
    </source>
</evidence>
<dbReference type="SUPFAM" id="SSF51395">
    <property type="entry name" value="FMN-linked oxidoreductases"/>
    <property type="match status" value="1"/>
</dbReference>
<comment type="catalytic activity">
    <reaction evidence="9 10">
        <text>sn-glycerol 1-phosphate + (2E,6E,10E)-geranylgeranyl diphosphate = sn-3-O-(geranylgeranyl)glycerol 1-phosphate + diphosphate</text>
        <dbReference type="Rhea" id="RHEA:23404"/>
        <dbReference type="ChEBI" id="CHEBI:33019"/>
        <dbReference type="ChEBI" id="CHEBI:57677"/>
        <dbReference type="ChEBI" id="CHEBI:57685"/>
        <dbReference type="ChEBI" id="CHEBI:58756"/>
        <dbReference type="EC" id="2.5.1.41"/>
    </reaction>
</comment>
<dbReference type="KEGG" id="mok:Metok_0736"/>
<dbReference type="NCBIfam" id="NF003198">
    <property type="entry name" value="PRK04169.1-2"/>
    <property type="match status" value="1"/>
</dbReference>
<keyword evidence="3 10" id="KW-0808">Transferase</keyword>
<dbReference type="NCBIfam" id="TIGR01769">
    <property type="entry name" value="GGGP"/>
    <property type="match status" value="1"/>
</dbReference>
<dbReference type="OrthoDB" id="7409at2157"/>
<dbReference type="GO" id="GO:0000287">
    <property type="term" value="F:magnesium ion binding"/>
    <property type="evidence" value="ECO:0007669"/>
    <property type="project" value="UniProtKB-UniRule"/>
</dbReference>
<comment type="subcellular location">
    <subcellularLocation>
        <location evidence="10">Cytoplasm</location>
    </subcellularLocation>
</comment>
<dbReference type="CDD" id="cd02812">
    <property type="entry name" value="PcrB_like"/>
    <property type="match status" value="1"/>
</dbReference>